<comment type="caution">
    <text evidence="1">The sequence shown here is derived from an EMBL/GenBank/DDBJ whole genome shotgun (WGS) entry which is preliminary data.</text>
</comment>
<proteinExistence type="predicted"/>
<evidence type="ECO:0000313" key="1">
    <source>
        <dbReference type="EMBL" id="EDN00132.1"/>
    </source>
</evidence>
<organism evidence="1 2">
    <name type="scientific">Pseudoflavonifractor capillosus ATCC 29799</name>
    <dbReference type="NCBI Taxonomy" id="411467"/>
    <lineage>
        <taxon>Bacteria</taxon>
        <taxon>Bacillati</taxon>
        <taxon>Bacillota</taxon>
        <taxon>Clostridia</taxon>
        <taxon>Eubacteriales</taxon>
        <taxon>Oscillospiraceae</taxon>
        <taxon>Pseudoflavonifractor</taxon>
    </lineage>
</organism>
<reference evidence="1 2" key="1">
    <citation type="submission" date="2007-04" db="EMBL/GenBank/DDBJ databases">
        <authorList>
            <person name="Fulton L."/>
            <person name="Clifton S."/>
            <person name="Fulton B."/>
            <person name="Xu J."/>
            <person name="Minx P."/>
            <person name="Pepin K.H."/>
            <person name="Johnson M."/>
            <person name="Thiruvilangam P."/>
            <person name="Bhonagiri V."/>
            <person name="Nash W.E."/>
            <person name="Mardis E.R."/>
            <person name="Wilson R.K."/>
        </authorList>
    </citation>
    <scope>NUCLEOTIDE SEQUENCE [LARGE SCALE GENOMIC DNA]</scope>
    <source>
        <strain evidence="1 2">ATCC 29799</strain>
    </source>
</reference>
<accession>A6NUT1</accession>
<reference evidence="1 2" key="2">
    <citation type="submission" date="2007-06" db="EMBL/GenBank/DDBJ databases">
        <title>Draft genome sequence of Pseudoflavonifractor capillosus ATCC 29799.</title>
        <authorList>
            <person name="Sudarsanam P."/>
            <person name="Ley R."/>
            <person name="Guruge J."/>
            <person name="Turnbaugh P.J."/>
            <person name="Mahowald M."/>
            <person name="Liep D."/>
            <person name="Gordon J."/>
        </authorList>
    </citation>
    <scope>NUCLEOTIDE SEQUENCE [LARGE SCALE GENOMIC DNA]</scope>
    <source>
        <strain evidence="1 2">ATCC 29799</strain>
    </source>
</reference>
<evidence type="ECO:0000313" key="2">
    <source>
        <dbReference type="Proteomes" id="UP000003639"/>
    </source>
</evidence>
<name>A6NUT1_9FIRM</name>
<keyword evidence="2" id="KW-1185">Reference proteome</keyword>
<protein>
    <submittedName>
        <fullName evidence="1">Uncharacterized protein</fullName>
    </submittedName>
</protein>
<dbReference type="AlphaFoldDB" id="A6NUT1"/>
<gene>
    <name evidence="1" type="ORF">BACCAP_01965</name>
</gene>
<dbReference type="STRING" id="411467.BACCAP_01965"/>
<sequence length="38" mass="4242">MPYYMCGRCRLSGKNGQRRGVPLFSSTAARKSGHSHLM</sequence>
<dbReference type="EMBL" id="AAXG02000012">
    <property type="protein sequence ID" value="EDN00132.1"/>
    <property type="molecule type" value="Genomic_DNA"/>
</dbReference>
<dbReference type="Proteomes" id="UP000003639">
    <property type="component" value="Unassembled WGS sequence"/>
</dbReference>